<reference evidence="1" key="1">
    <citation type="submission" date="2014-11" db="EMBL/GenBank/DDBJ databases">
        <authorList>
            <person name="Amaro Gonzalez C."/>
        </authorList>
    </citation>
    <scope>NUCLEOTIDE SEQUENCE</scope>
</reference>
<reference evidence="1" key="2">
    <citation type="journal article" date="2015" name="Fish Shellfish Immunol.">
        <title>Early steps in the European eel (Anguilla anguilla)-Vibrio vulnificus interaction in the gills: Role of the RtxA13 toxin.</title>
        <authorList>
            <person name="Callol A."/>
            <person name="Pajuelo D."/>
            <person name="Ebbesson L."/>
            <person name="Teles M."/>
            <person name="MacKenzie S."/>
            <person name="Amaro C."/>
        </authorList>
    </citation>
    <scope>NUCLEOTIDE SEQUENCE</scope>
</reference>
<name>A0A0E9WCD9_ANGAN</name>
<dbReference type="AlphaFoldDB" id="A0A0E9WCD9"/>
<proteinExistence type="predicted"/>
<protein>
    <submittedName>
        <fullName evidence="1">Uncharacterized protein</fullName>
    </submittedName>
</protein>
<evidence type="ECO:0000313" key="1">
    <source>
        <dbReference type="EMBL" id="JAH87961.1"/>
    </source>
</evidence>
<organism evidence="1">
    <name type="scientific">Anguilla anguilla</name>
    <name type="common">European freshwater eel</name>
    <name type="synonym">Muraena anguilla</name>
    <dbReference type="NCBI Taxonomy" id="7936"/>
    <lineage>
        <taxon>Eukaryota</taxon>
        <taxon>Metazoa</taxon>
        <taxon>Chordata</taxon>
        <taxon>Craniata</taxon>
        <taxon>Vertebrata</taxon>
        <taxon>Euteleostomi</taxon>
        <taxon>Actinopterygii</taxon>
        <taxon>Neopterygii</taxon>
        <taxon>Teleostei</taxon>
        <taxon>Anguilliformes</taxon>
        <taxon>Anguillidae</taxon>
        <taxon>Anguilla</taxon>
    </lineage>
</organism>
<sequence>MVDSGVSVIHCASNNFYQGKVVWQYYNIFVRQLFVFPIVL</sequence>
<accession>A0A0E9WCD9</accession>
<dbReference type="EMBL" id="GBXM01020616">
    <property type="protein sequence ID" value="JAH87961.1"/>
    <property type="molecule type" value="Transcribed_RNA"/>
</dbReference>